<name>A0ABX7AZZ4_9PROT</name>
<gene>
    <name evidence="8" type="ORF">IGS68_16310</name>
</gene>
<dbReference type="Pfam" id="PF00672">
    <property type="entry name" value="HAMP"/>
    <property type="match status" value="1"/>
</dbReference>
<dbReference type="PANTHER" id="PTHR32089">
    <property type="entry name" value="METHYL-ACCEPTING CHEMOTAXIS PROTEIN MCPB"/>
    <property type="match status" value="1"/>
</dbReference>
<feature type="domain" description="Methyl-accepting transducer" evidence="6">
    <location>
        <begin position="255"/>
        <end position="502"/>
    </location>
</feature>
<feature type="transmembrane region" description="Helical" evidence="5">
    <location>
        <begin position="157"/>
        <end position="179"/>
    </location>
</feature>
<dbReference type="PROSITE" id="PS50111">
    <property type="entry name" value="CHEMOTAXIS_TRANSDUC_2"/>
    <property type="match status" value="1"/>
</dbReference>
<evidence type="ECO:0000256" key="1">
    <source>
        <dbReference type="ARBA" id="ARBA00023224"/>
    </source>
</evidence>
<feature type="domain" description="HAMP" evidence="7">
    <location>
        <begin position="180"/>
        <end position="233"/>
    </location>
</feature>
<dbReference type="InterPro" id="IPR003660">
    <property type="entry name" value="HAMP_dom"/>
</dbReference>
<dbReference type="CDD" id="cd06225">
    <property type="entry name" value="HAMP"/>
    <property type="match status" value="1"/>
</dbReference>
<evidence type="ECO:0000256" key="4">
    <source>
        <dbReference type="SAM" id="Coils"/>
    </source>
</evidence>
<dbReference type="SMART" id="SM00283">
    <property type="entry name" value="MA"/>
    <property type="match status" value="1"/>
</dbReference>
<dbReference type="InterPro" id="IPR004089">
    <property type="entry name" value="MCPsignal_dom"/>
</dbReference>
<evidence type="ECO:0000256" key="3">
    <source>
        <dbReference type="PROSITE-ProRule" id="PRU00284"/>
    </source>
</evidence>
<evidence type="ECO:0000259" key="7">
    <source>
        <dbReference type="PROSITE" id="PS50885"/>
    </source>
</evidence>
<dbReference type="PANTHER" id="PTHR32089:SF112">
    <property type="entry name" value="LYSOZYME-LIKE PROTEIN-RELATED"/>
    <property type="match status" value="1"/>
</dbReference>
<proteinExistence type="inferred from homology"/>
<dbReference type="PROSITE" id="PS50885">
    <property type="entry name" value="HAMP"/>
    <property type="match status" value="1"/>
</dbReference>
<feature type="transmembrane region" description="Helical" evidence="5">
    <location>
        <begin position="23"/>
        <end position="43"/>
    </location>
</feature>
<dbReference type="EMBL" id="CP067420">
    <property type="protein sequence ID" value="QQP87657.1"/>
    <property type="molecule type" value="Genomic_DNA"/>
</dbReference>
<sequence length="529" mass="54382">MPDPNATPEAAGITGRFGIRQKALILIGATMLLSGALSIGVTLHRSGQAAYSDLGTRADIIAALQARSAAIPLFDLDFEQVAELVKAAAGDPDYLASFVRDPKGKVVAAVGDLEATEGFIEVVREIRGGAGGQSARIGEYVLRLKTARTDAHLRSQAMVQIGGGVAALLVVMAILYAIIASFSGPLEKLTRLVGRLACGDHGVTVPDTGRGDEIGAMARAVDVLKAKALERERLEAEKIESRAAEAARAGRLTDLAAAFDSSVELVIVEVSGTAGQMKAGAEGVLDGALAVDRRNSTVAAAAGRASRSVSIASGAAEELTTSIQVIAESVGQSVLVSGQAIGKADETRRTVESLAEAAHKIGEVTDLINQIAGQTNLLALNATIEAARAGEAGKGFAIVASEVKNLASQTAKATEEIAGQIRAIQAVTHETVSAMQQISAAITDLNDRSGQISAAISEQLGATTEIAIQISGAAEGAETVALTIQEAAGASHEVSTAARETVQLAAKLQERFSALRTEVRQFLDSVKAA</sequence>
<keyword evidence="5" id="KW-0472">Membrane</keyword>
<dbReference type="Gene3D" id="1.10.8.500">
    <property type="entry name" value="HAMP domain in histidine kinase"/>
    <property type="match status" value="1"/>
</dbReference>
<accession>A0ABX7AZZ4</accession>
<keyword evidence="1 3" id="KW-0807">Transducer</keyword>
<dbReference type="Gene3D" id="1.10.287.950">
    <property type="entry name" value="Methyl-accepting chemotaxis protein"/>
    <property type="match status" value="1"/>
</dbReference>
<dbReference type="SMART" id="SM00304">
    <property type="entry name" value="HAMP"/>
    <property type="match status" value="1"/>
</dbReference>
<keyword evidence="5" id="KW-0812">Transmembrane</keyword>
<evidence type="ECO:0000256" key="2">
    <source>
        <dbReference type="ARBA" id="ARBA00029447"/>
    </source>
</evidence>
<comment type="similarity">
    <text evidence="2">Belongs to the methyl-accepting chemotaxis (MCP) protein family.</text>
</comment>
<keyword evidence="5" id="KW-1133">Transmembrane helix</keyword>
<evidence type="ECO:0000313" key="8">
    <source>
        <dbReference type="EMBL" id="QQP87657.1"/>
    </source>
</evidence>
<evidence type="ECO:0000259" key="6">
    <source>
        <dbReference type="PROSITE" id="PS50111"/>
    </source>
</evidence>
<dbReference type="Proteomes" id="UP000595197">
    <property type="component" value="Chromosome"/>
</dbReference>
<keyword evidence="4" id="KW-0175">Coiled coil</keyword>
<reference evidence="8" key="1">
    <citation type="submission" date="2021-02" db="EMBL/GenBank/DDBJ databases">
        <title>Skermanella TT6 skin isolate.</title>
        <authorList>
            <person name="Lee K."/>
            <person name="Ganzorig M."/>
        </authorList>
    </citation>
    <scope>NUCLEOTIDE SEQUENCE</scope>
    <source>
        <strain evidence="8">TT6</strain>
    </source>
</reference>
<dbReference type="SUPFAM" id="SSF58104">
    <property type="entry name" value="Methyl-accepting chemotaxis protein (MCP) signaling domain"/>
    <property type="match status" value="1"/>
</dbReference>
<feature type="coiled-coil region" evidence="4">
    <location>
        <begin position="217"/>
        <end position="249"/>
    </location>
</feature>
<organism evidence="8 9">
    <name type="scientific">Skermanella cutis</name>
    <dbReference type="NCBI Taxonomy" id="2775420"/>
    <lineage>
        <taxon>Bacteria</taxon>
        <taxon>Pseudomonadati</taxon>
        <taxon>Pseudomonadota</taxon>
        <taxon>Alphaproteobacteria</taxon>
        <taxon>Rhodospirillales</taxon>
        <taxon>Azospirillaceae</taxon>
        <taxon>Skermanella</taxon>
    </lineage>
</organism>
<evidence type="ECO:0000313" key="9">
    <source>
        <dbReference type="Proteomes" id="UP000595197"/>
    </source>
</evidence>
<dbReference type="RefSeq" id="WP_201071200.1">
    <property type="nucleotide sequence ID" value="NZ_CP067420.1"/>
</dbReference>
<protein>
    <submittedName>
        <fullName evidence="8">HAMP domain-containing protein</fullName>
    </submittedName>
</protein>
<evidence type="ECO:0000256" key="5">
    <source>
        <dbReference type="SAM" id="Phobius"/>
    </source>
</evidence>
<keyword evidence="9" id="KW-1185">Reference proteome</keyword>
<dbReference type="Pfam" id="PF00015">
    <property type="entry name" value="MCPsignal"/>
    <property type="match status" value="1"/>
</dbReference>